<dbReference type="GO" id="GO:0005524">
    <property type="term" value="F:ATP binding"/>
    <property type="evidence" value="ECO:0007669"/>
    <property type="project" value="UniProtKB-KW"/>
</dbReference>
<dbReference type="PANTHER" id="PTHR12172">
    <property type="entry name" value="CELL CYCLE CHECKPOINT PROTEIN RAD17"/>
    <property type="match status" value="1"/>
</dbReference>
<proteinExistence type="inferred from homology"/>
<dbReference type="PANTHER" id="PTHR12172:SF0">
    <property type="entry name" value="CELL CYCLE CHECKPOINT PROTEIN RAD17"/>
    <property type="match status" value="1"/>
</dbReference>
<keyword evidence="5" id="KW-0067">ATP-binding</keyword>
<feature type="compositionally biased region" description="Low complexity" evidence="8">
    <location>
        <begin position="122"/>
        <end position="132"/>
    </location>
</feature>
<dbReference type="RefSeq" id="XP_001417646.1">
    <property type="nucleotide sequence ID" value="XM_001417609.1"/>
</dbReference>
<organism evidence="9 10">
    <name type="scientific">Ostreococcus lucimarinus (strain CCE9901)</name>
    <dbReference type="NCBI Taxonomy" id="436017"/>
    <lineage>
        <taxon>Eukaryota</taxon>
        <taxon>Viridiplantae</taxon>
        <taxon>Chlorophyta</taxon>
        <taxon>Mamiellophyceae</taxon>
        <taxon>Mamiellales</taxon>
        <taxon>Bathycoccaceae</taxon>
        <taxon>Ostreococcus</taxon>
    </lineage>
</organism>
<gene>
    <name evidence="9" type="ORF">OSTLU_31479</name>
</gene>
<dbReference type="Pfam" id="PF03215">
    <property type="entry name" value="Rad17"/>
    <property type="match status" value="1"/>
</dbReference>
<dbReference type="OrthoDB" id="552695at2759"/>
<dbReference type="eggNOG" id="KOG1970">
    <property type="taxonomic scope" value="Eukaryota"/>
</dbReference>
<evidence type="ECO:0000256" key="8">
    <source>
        <dbReference type="SAM" id="MobiDB-lite"/>
    </source>
</evidence>
<feature type="compositionally biased region" description="Basic residues" evidence="8">
    <location>
        <begin position="278"/>
        <end position="289"/>
    </location>
</feature>
<keyword evidence="6" id="KW-0539">Nucleus</keyword>
<dbReference type="GO" id="GO:0003682">
    <property type="term" value="F:chromatin binding"/>
    <property type="evidence" value="ECO:0007669"/>
    <property type="project" value="TreeGrafter"/>
</dbReference>
<dbReference type="EMBL" id="CP000585">
    <property type="protein sequence ID" value="ABO95939.1"/>
    <property type="molecule type" value="Genomic_DNA"/>
</dbReference>
<evidence type="ECO:0000256" key="6">
    <source>
        <dbReference type="ARBA" id="ARBA00023242"/>
    </source>
</evidence>
<dbReference type="OMA" id="YNCLKMA"/>
<dbReference type="GO" id="GO:0006281">
    <property type="term" value="P:DNA repair"/>
    <property type="evidence" value="ECO:0007669"/>
    <property type="project" value="InterPro"/>
</dbReference>
<dbReference type="Gramene" id="ABO95939">
    <property type="protein sequence ID" value="ABO95939"/>
    <property type="gene ID" value="OSTLU_31479"/>
</dbReference>
<dbReference type="Proteomes" id="UP000001568">
    <property type="component" value="Chromosome 5"/>
</dbReference>
<dbReference type="GO" id="GO:0033314">
    <property type="term" value="P:mitotic DNA replication checkpoint signaling"/>
    <property type="evidence" value="ECO:0007669"/>
    <property type="project" value="TreeGrafter"/>
</dbReference>
<evidence type="ECO:0000313" key="10">
    <source>
        <dbReference type="Proteomes" id="UP000001568"/>
    </source>
</evidence>
<dbReference type="STRING" id="436017.A4RWW3"/>
<dbReference type="InterPro" id="IPR027417">
    <property type="entry name" value="P-loop_NTPase"/>
</dbReference>
<protein>
    <recommendedName>
        <fullName evidence="11">AAA+ ATPase domain-containing protein</fullName>
    </recommendedName>
</protein>
<dbReference type="Gene3D" id="1.10.8.60">
    <property type="match status" value="1"/>
</dbReference>
<evidence type="ECO:0000256" key="3">
    <source>
        <dbReference type="ARBA" id="ARBA00022741"/>
    </source>
</evidence>
<keyword evidence="7" id="KW-0131">Cell cycle</keyword>
<dbReference type="GO" id="GO:0003689">
    <property type="term" value="F:DNA clamp loader activity"/>
    <property type="evidence" value="ECO:0007669"/>
    <property type="project" value="TreeGrafter"/>
</dbReference>
<evidence type="ECO:0008006" key="11">
    <source>
        <dbReference type="Google" id="ProtNLM"/>
    </source>
</evidence>
<evidence type="ECO:0000256" key="1">
    <source>
        <dbReference type="ARBA" id="ARBA00004123"/>
    </source>
</evidence>
<dbReference type="GeneID" id="5002156"/>
<feature type="region of interest" description="Disordered" evidence="8">
    <location>
        <begin position="274"/>
        <end position="298"/>
    </location>
</feature>
<dbReference type="GO" id="GO:0000077">
    <property type="term" value="P:DNA damage checkpoint signaling"/>
    <property type="evidence" value="ECO:0007669"/>
    <property type="project" value="TreeGrafter"/>
</dbReference>
<name>A4RWW3_OSTLU</name>
<keyword evidence="3" id="KW-0547">Nucleotide-binding</keyword>
<dbReference type="AlphaFoldDB" id="A4RWW3"/>
<keyword evidence="4" id="KW-0227">DNA damage</keyword>
<dbReference type="HOGENOM" id="CLU_018598_2_0_1"/>
<keyword evidence="10" id="KW-1185">Reference proteome</keyword>
<feature type="region of interest" description="Disordered" evidence="8">
    <location>
        <begin position="110"/>
        <end position="138"/>
    </location>
</feature>
<comment type="subcellular location">
    <subcellularLocation>
        <location evidence="1">Nucleus</location>
    </subcellularLocation>
</comment>
<feature type="region of interest" description="Disordered" evidence="8">
    <location>
        <begin position="574"/>
        <end position="593"/>
    </location>
</feature>
<evidence type="ECO:0000313" key="9">
    <source>
        <dbReference type="EMBL" id="ABO95939.1"/>
    </source>
</evidence>
<evidence type="ECO:0000256" key="2">
    <source>
        <dbReference type="ARBA" id="ARBA00006168"/>
    </source>
</evidence>
<accession>A4RWW3</accession>
<evidence type="ECO:0000256" key="4">
    <source>
        <dbReference type="ARBA" id="ARBA00022763"/>
    </source>
</evidence>
<sequence>MVMLVDRYAPEDANALTTPTKKLEAVRAWLERGGALCASGPPGCGKASAIKCVAKEFGYEVSEWKAPTPTLWREHAHARGNENYGIEYASKVDEFAAYVARATKYEPLSFLKPTTRGGNGARGARNGSANGTSTAKGKSRGVVLMVRDIPSSDESGRARVLEAIRTLTTARNGPPCAVVLTEEDDGGGGGGSSSRGEILARDVRAVMEQAGATCINFNATTAAAMTKTLLRVREAEGFVIPDSEIDAIVQASHGDLRSALGALEFWCMGKTKPDAAKKPAKKAPKRKRGEPKEAPSEAAVARAKMSSRDQGLGLFHALGKFLYNKRETTEVMEIKGFETMDESLRRPPARYDPEEVLSRSGIGAETAVGFLFENFPDFIDSRCIDWVAAGTRYLSDAAILARGGVSTYGFRRGREDVGDEGDGAIDPNVLGEYAAGSVATRGVLFSSKRSSAGFLPMRGPSAMKNDRAAASNREEVRAVVAAAHDGDFSVGGTTTAAAIETLPALRLISSASSAGAALVPFLPARWRSAREDDAAFRRRVAALPLPAAAPLPAALASGVALAIDRGAKGAHAPPLTLDDIDDLEDDIESDSDP</sequence>
<dbReference type="SUPFAM" id="SSF52540">
    <property type="entry name" value="P-loop containing nucleoside triphosphate hydrolases"/>
    <property type="match status" value="1"/>
</dbReference>
<dbReference type="Gene3D" id="3.40.50.300">
    <property type="entry name" value="P-loop containing nucleotide triphosphate hydrolases"/>
    <property type="match status" value="1"/>
</dbReference>
<reference evidence="9 10" key="1">
    <citation type="journal article" date="2007" name="Proc. Natl. Acad. Sci. U.S.A.">
        <title>The tiny eukaryote Ostreococcus provides genomic insights into the paradox of plankton speciation.</title>
        <authorList>
            <person name="Palenik B."/>
            <person name="Grimwood J."/>
            <person name="Aerts A."/>
            <person name="Rouze P."/>
            <person name="Salamov A."/>
            <person name="Putnam N."/>
            <person name="Dupont C."/>
            <person name="Jorgensen R."/>
            <person name="Derelle E."/>
            <person name="Rombauts S."/>
            <person name="Zhou K."/>
            <person name="Otillar R."/>
            <person name="Merchant S.S."/>
            <person name="Podell S."/>
            <person name="Gaasterland T."/>
            <person name="Napoli C."/>
            <person name="Gendler K."/>
            <person name="Manuell A."/>
            <person name="Tai V."/>
            <person name="Vallon O."/>
            <person name="Piganeau G."/>
            <person name="Jancek S."/>
            <person name="Heijde M."/>
            <person name="Jabbari K."/>
            <person name="Bowler C."/>
            <person name="Lohr M."/>
            <person name="Robbens S."/>
            <person name="Werner G."/>
            <person name="Dubchak I."/>
            <person name="Pazour G.J."/>
            <person name="Ren Q."/>
            <person name="Paulsen I."/>
            <person name="Delwiche C."/>
            <person name="Schmutz J."/>
            <person name="Rokhsar D."/>
            <person name="Van de Peer Y."/>
            <person name="Moreau H."/>
            <person name="Grigoriev I.V."/>
        </authorList>
    </citation>
    <scope>NUCLEOTIDE SEQUENCE [LARGE SCALE GENOMIC DNA]</scope>
    <source>
        <strain evidence="9 10">CCE9901</strain>
    </source>
</reference>
<evidence type="ECO:0000256" key="7">
    <source>
        <dbReference type="ARBA" id="ARBA00023306"/>
    </source>
</evidence>
<feature type="compositionally biased region" description="Acidic residues" evidence="8">
    <location>
        <begin position="578"/>
        <end position="593"/>
    </location>
</feature>
<comment type="similarity">
    <text evidence="2">Belongs to the rad17/RAD24 family.</text>
</comment>
<dbReference type="InterPro" id="IPR004582">
    <property type="entry name" value="Checkpoint_prot_Rad17_Rad24"/>
</dbReference>
<dbReference type="KEGG" id="olu:OSTLU_31479"/>
<evidence type="ECO:0000256" key="5">
    <source>
        <dbReference type="ARBA" id="ARBA00022840"/>
    </source>
</evidence>
<dbReference type="GO" id="GO:0005634">
    <property type="term" value="C:nucleus"/>
    <property type="evidence" value="ECO:0007669"/>
    <property type="project" value="UniProtKB-SubCell"/>
</dbReference>